<reference evidence="1 2" key="1">
    <citation type="submission" date="2016-08" db="EMBL/GenBank/DDBJ databases">
        <authorList>
            <person name="Seilhamer J.J."/>
        </authorList>
    </citation>
    <scope>NUCLEOTIDE SEQUENCE [LARGE SCALE GENOMIC DNA]</scope>
    <source>
        <strain evidence="1 2">A37T2</strain>
    </source>
</reference>
<proteinExistence type="predicted"/>
<name>A0A1C4F4Z2_9BACT</name>
<protein>
    <submittedName>
        <fullName evidence="1">Uncharacterized protein</fullName>
    </submittedName>
</protein>
<dbReference type="Proteomes" id="UP000242818">
    <property type="component" value="Unassembled WGS sequence"/>
</dbReference>
<keyword evidence="2" id="KW-1185">Reference proteome</keyword>
<evidence type="ECO:0000313" key="2">
    <source>
        <dbReference type="Proteomes" id="UP000242818"/>
    </source>
</evidence>
<sequence length="35" mass="4148">MYKMSENKKMLALGQKRDFYILSATFLNCMLCNLK</sequence>
<gene>
    <name evidence="1" type="ORF">GA0116948_111116</name>
</gene>
<accession>A0A1C4F4Z2</accession>
<organism evidence="1 2">
    <name type="scientific">Chitinophaga costaii</name>
    <dbReference type="NCBI Taxonomy" id="1335309"/>
    <lineage>
        <taxon>Bacteria</taxon>
        <taxon>Pseudomonadati</taxon>
        <taxon>Bacteroidota</taxon>
        <taxon>Chitinophagia</taxon>
        <taxon>Chitinophagales</taxon>
        <taxon>Chitinophagaceae</taxon>
        <taxon>Chitinophaga</taxon>
    </lineage>
</organism>
<dbReference type="AlphaFoldDB" id="A0A1C4F4Z2"/>
<dbReference type="EMBL" id="FMAR01000011">
    <property type="protein sequence ID" value="SCC50733.1"/>
    <property type="molecule type" value="Genomic_DNA"/>
</dbReference>
<evidence type="ECO:0000313" key="1">
    <source>
        <dbReference type="EMBL" id="SCC50733.1"/>
    </source>
</evidence>